<dbReference type="InterPro" id="IPR015943">
    <property type="entry name" value="WD40/YVTN_repeat-like_dom_sf"/>
</dbReference>
<evidence type="ECO:0000256" key="1">
    <source>
        <dbReference type="SAM" id="SignalP"/>
    </source>
</evidence>
<organism evidence="2 3">
    <name type="scientific">Ferrovibrio terrae</name>
    <dbReference type="NCBI Taxonomy" id="2594003"/>
    <lineage>
        <taxon>Bacteria</taxon>
        <taxon>Pseudomonadati</taxon>
        <taxon>Pseudomonadota</taxon>
        <taxon>Alphaproteobacteria</taxon>
        <taxon>Rhodospirillales</taxon>
        <taxon>Rhodospirillaceae</taxon>
        <taxon>Ferrovibrio</taxon>
    </lineage>
</organism>
<keyword evidence="1" id="KW-0732">Signal</keyword>
<evidence type="ECO:0000313" key="2">
    <source>
        <dbReference type="EMBL" id="QDO97216.1"/>
    </source>
</evidence>
<name>A0A516H0C6_9PROT</name>
<protein>
    <recommendedName>
        <fullName evidence="4">SMP-30/gluconolactonase/LRE family protein</fullName>
    </recommendedName>
</protein>
<feature type="signal peptide" evidence="1">
    <location>
        <begin position="1"/>
        <end position="19"/>
    </location>
</feature>
<evidence type="ECO:0000313" key="3">
    <source>
        <dbReference type="Proteomes" id="UP000317496"/>
    </source>
</evidence>
<proteinExistence type="predicted"/>
<feature type="chain" id="PRO_5021859461" description="SMP-30/gluconolactonase/LRE family protein" evidence="1">
    <location>
        <begin position="20"/>
        <end position="305"/>
    </location>
</feature>
<dbReference type="Proteomes" id="UP000317496">
    <property type="component" value="Chromosome"/>
</dbReference>
<dbReference type="RefSeq" id="WP_144068197.1">
    <property type="nucleotide sequence ID" value="NZ_CP041636.1"/>
</dbReference>
<dbReference type="AlphaFoldDB" id="A0A516H0C6"/>
<dbReference type="OrthoDB" id="8156087at2"/>
<accession>A0A516H0C6</accession>
<dbReference type="SUPFAM" id="SSF50969">
    <property type="entry name" value="YVTN repeat-like/Quinoprotein amine dehydrogenase"/>
    <property type="match status" value="1"/>
</dbReference>
<dbReference type="Gene3D" id="2.130.10.10">
    <property type="entry name" value="YVTN repeat-like/Quinoprotein amine dehydrogenase"/>
    <property type="match status" value="1"/>
</dbReference>
<sequence length="305" mass="32423">MLRLPPLLLILLLAAPAGAQPSNRPMGGEAPVYTERALSVTPLDHAIRQRHWAPGLNQGYVPQGLTTARGTLFVGMYLSTEPQTNRGPAKIFAVDPKNGAVIGGFDLPAGIGHADGLAATPDGGLLFVADNGRALYAFDLPRSLQAGTAIAVGEARKLDKDPALGSNFLSFDGKLLWFGRYSRDDGSARLIAADPATLFSGSTQPFRAAEAVRSLPLPFHAQGATFDAKGNLWISASNGRMGRLYRIDTQTGAVLAQHEAMAGLEDLARGEDGLLWGVSEAGSQRWNSWATFFPLLFSFDPAVLK</sequence>
<dbReference type="InterPro" id="IPR011044">
    <property type="entry name" value="Quino_amine_DH_bsu"/>
</dbReference>
<keyword evidence="3" id="KW-1185">Reference proteome</keyword>
<reference evidence="2 3" key="1">
    <citation type="submission" date="2019-07" db="EMBL/GenBank/DDBJ databases">
        <title>Genome sequencing for Ferrovibrio sp. K5.</title>
        <authorList>
            <person name="Park S.-J."/>
        </authorList>
    </citation>
    <scope>NUCLEOTIDE SEQUENCE [LARGE SCALE GENOMIC DNA]</scope>
    <source>
        <strain evidence="2 3">K5</strain>
    </source>
</reference>
<dbReference type="KEGG" id="fer:FNB15_08010"/>
<gene>
    <name evidence="2" type="ORF">FNB15_08010</name>
</gene>
<dbReference type="EMBL" id="CP041636">
    <property type="protein sequence ID" value="QDO97216.1"/>
    <property type="molecule type" value="Genomic_DNA"/>
</dbReference>
<evidence type="ECO:0008006" key="4">
    <source>
        <dbReference type="Google" id="ProtNLM"/>
    </source>
</evidence>